<evidence type="ECO:0000256" key="2">
    <source>
        <dbReference type="SAM" id="SignalP"/>
    </source>
</evidence>
<feature type="repeat" description="TPR" evidence="1">
    <location>
        <begin position="180"/>
        <end position="213"/>
    </location>
</feature>
<dbReference type="EMBL" id="FUWM01000005">
    <property type="protein sequence ID" value="SJZ38039.1"/>
    <property type="molecule type" value="Genomic_DNA"/>
</dbReference>
<dbReference type="PROSITE" id="PS50005">
    <property type="entry name" value="TPR"/>
    <property type="match status" value="1"/>
</dbReference>
<dbReference type="OrthoDB" id="1807878at2"/>
<reference evidence="4" key="1">
    <citation type="submission" date="2017-02" db="EMBL/GenBank/DDBJ databases">
        <authorList>
            <person name="Varghese N."/>
            <person name="Submissions S."/>
        </authorList>
    </citation>
    <scope>NUCLEOTIDE SEQUENCE [LARGE SCALE GENOMIC DNA]</scope>
    <source>
        <strain evidence="4">ATCC BAA-73</strain>
    </source>
</reference>
<dbReference type="InterPro" id="IPR011990">
    <property type="entry name" value="TPR-like_helical_dom_sf"/>
</dbReference>
<evidence type="ECO:0000256" key="1">
    <source>
        <dbReference type="PROSITE-ProRule" id="PRU00339"/>
    </source>
</evidence>
<proteinExistence type="predicted"/>
<accession>A0A1T4K6J0</accession>
<evidence type="ECO:0000313" key="4">
    <source>
        <dbReference type="Proteomes" id="UP000190625"/>
    </source>
</evidence>
<dbReference type="AlphaFoldDB" id="A0A1T4K6J0"/>
<feature type="signal peptide" evidence="2">
    <location>
        <begin position="1"/>
        <end position="22"/>
    </location>
</feature>
<keyword evidence="1" id="KW-0802">TPR repeat</keyword>
<evidence type="ECO:0000313" key="3">
    <source>
        <dbReference type="EMBL" id="SJZ38039.1"/>
    </source>
</evidence>
<name>A0A1T4K6J0_9FIRM</name>
<keyword evidence="4" id="KW-1185">Reference proteome</keyword>
<sequence length="232" mass="26554">MRQKLILIFLILILVFSSVAIAKDKVDRKDKLTTLQSKLTKVTNPGKKVEILKELGRLYHQEAALGNEKAVPKAIKSLKKAKNIKNTPTIRAWYGSALTLKGRYAFALGKIYYSKKGIKILDQAVKASPNNIETRLVRGVNSLYLPDFIFHRLDLAKKDLNYIIKTANKHPQKVRDGQLVTAYLNLGKYYQKKEKFKLAIEAWEEVISFDVNQTQSERAKKYIKELQTTSED</sequence>
<dbReference type="SUPFAM" id="SSF48452">
    <property type="entry name" value="TPR-like"/>
    <property type="match status" value="1"/>
</dbReference>
<feature type="chain" id="PRO_5013250453" evidence="2">
    <location>
        <begin position="23"/>
        <end position="232"/>
    </location>
</feature>
<keyword evidence="2" id="KW-0732">Signal</keyword>
<gene>
    <name evidence="3" type="ORF">SAMN02745118_00643</name>
</gene>
<dbReference type="SMART" id="SM00028">
    <property type="entry name" value="TPR"/>
    <property type="match status" value="2"/>
</dbReference>
<dbReference type="STRING" id="142842.SAMN02745118_00643"/>
<dbReference type="RefSeq" id="WP_078809139.1">
    <property type="nucleotide sequence ID" value="NZ_FUWM01000005.1"/>
</dbReference>
<organism evidence="3 4">
    <name type="scientific">Selenihalanaerobacter shriftii</name>
    <dbReference type="NCBI Taxonomy" id="142842"/>
    <lineage>
        <taxon>Bacteria</taxon>
        <taxon>Bacillati</taxon>
        <taxon>Bacillota</taxon>
        <taxon>Clostridia</taxon>
        <taxon>Halanaerobiales</taxon>
        <taxon>Halobacteroidaceae</taxon>
        <taxon>Selenihalanaerobacter</taxon>
    </lineage>
</organism>
<protein>
    <submittedName>
        <fullName evidence="3">Uncharacterized protein</fullName>
    </submittedName>
</protein>
<dbReference type="Gene3D" id="1.25.40.10">
    <property type="entry name" value="Tetratricopeptide repeat domain"/>
    <property type="match status" value="1"/>
</dbReference>
<dbReference type="Proteomes" id="UP000190625">
    <property type="component" value="Unassembled WGS sequence"/>
</dbReference>
<dbReference type="InterPro" id="IPR019734">
    <property type="entry name" value="TPR_rpt"/>
</dbReference>